<feature type="region of interest" description="Disordered" evidence="5">
    <location>
        <begin position="141"/>
        <end position="230"/>
    </location>
</feature>
<feature type="compositionally biased region" description="Low complexity" evidence="5">
    <location>
        <begin position="157"/>
        <end position="178"/>
    </location>
</feature>
<dbReference type="EMBL" id="SGPL01000130">
    <property type="protein sequence ID" value="THH17027.1"/>
    <property type="molecule type" value="Genomic_DNA"/>
</dbReference>
<comment type="subcellular location">
    <subcellularLocation>
        <location evidence="1">Mitochondrion</location>
    </subcellularLocation>
</comment>
<keyword evidence="8" id="KW-1185">Reference proteome</keyword>
<reference evidence="7 8" key="1">
    <citation type="submission" date="2019-02" db="EMBL/GenBank/DDBJ databases">
        <title>Genome sequencing of the rare red list fungi Bondarzewia mesenterica.</title>
        <authorList>
            <person name="Buettner E."/>
            <person name="Kellner H."/>
        </authorList>
    </citation>
    <scope>NUCLEOTIDE SEQUENCE [LARGE SCALE GENOMIC DNA]</scope>
    <source>
        <strain evidence="7 8">DSM 108281</strain>
    </source>
</reference>
<evidence type="ECO:0000256" key="3">
    <source>
        <dbReference type="ARBA" id="ARBA00023128"/>
    </source>
</evidence>
<dbReference type="PANTHER" id="PTHR23354">
    <property type="entry name" value="NUCLEOLAR PROTEIN 7/ESTROGEN RECEPTOR COACTIVATOR-RELATED"/>
    <property type="match status" value="1"/>
</dbReference>
<dbReference type="InterPro" id="IPR006571">
    <property type="entry name" value="TLDc_dom"/>
</dbReference>
<name>A0A4S4LY68_9AGAM</name>
<comment type="caution">
    <text evidence="7">The sequence shown here is derived from an EMBL/GenBank/DDBJ whole genome shotgun (WGS) entry which is preliminary data.</text>
</comment>
<dbReference type="SMART" id="SM00584">
    <property type="entry name" value="TLDc"/>
    <property type="match status" value="1"/>
</dbReference>
<keyword evidence="3" id="KW-0496">Mitochondrion</keyword>
<evidence type="ECO:0000256" key="2">
    <source>
        <dbReference type="ARBA" id="ARBA00009540"/>
    </source>
</evidence>
<dbReference type="AlphaFoldDB" id="A0A4S4LY68"/>
<evidence type="ECO:0000313" key="7">
    <source>
        <dbReference type="EMBL" id="THH17027.1"/>
    </source>
</evidence>
<dbReference type="GO" id="GO:0005739">
    <property type="term" value="C:mitochondrion"/>
    <property type="evidence" value="ECO:0007669"/>
    <property type="project" value="UniProtKB-SubCell"/>
</dbReference>
<feature type="domain" description="TLDc" evidence="6">
    <location>
        <begin position="336"/>
        <end position="506"/>
    </location>
</feature>
<dbReference type="GO" id="GO:0006979">
    <property type="term" value="P:response to oxidative stress"/>
    <property type="evidence" value="ECO:0007669"/>
    <property type="project" value="TreeGrafter"/>
</dbReference>
<evidence type="ECO:0000313" key="8">
    <source>
        <dbReference type="Proteomes" id="UP000310158"/>
    </source>
</evidence>
<organism evidence="7 8">
    <name type="scientific">Bondarzewia mesenterica</name>
    <dbReference type="NCBI Taxonomy" id="1095465"/>
    <lineage>
        <taxon>Eukaryota</taxon>
        <taxon>Fungi</taxon>
        <taxon>Dikarya</taxon>
        <taxon>Basidiomycota</taxon>
        <taxon>Agaricomycotina</taxon>
        <taxon>Agaricomycetes</taxon>
        <taxon>Russulales</taxon>
        <taxon>Bondarzewiaceae</taxon>
        <taxon>Bondarzewia</taxon>
    </lineage>
</organism>
<dbReference type="Pfam" id="PF07534">
    <property type="entry name" value="TLD"/>
    <property type="match status" value="1"/>
</dbReference>
<evidence type="ECO:0000259" key="6">
    <source>
        <dbReference type="PROSITE" id="PS51886"/>
    </source>
</evidence>
<evidence type="ECO:0000256" key="4">
    <source>
        <dbReference type="ARBA" id="ARBA00040604"/>
    </source>
</evidence>
<evidence type="ECO:0000256" key="5">
    <source>
        <dbReference type="SAM" id="MobiDB-lite"/>
    </source>
</evidence>
<accession>A0A4S4LY68</accession>
<evidence type="ECO:0000256" key="1">
    <source>
        <dbReference type="ARBA" id="ARBA00004173"/>
    </source>
</evidence>
<dbReference type="OrthoDB" id="26679at2759"/>
<sequence>MIMPASLRSIPPLVPLPDSTVETTANDKYDIFSTLFSPATPHASPTLNPVPDERQAPVPRRSHARTFSSTSCDFGSFVSVPAAEHPLQPSAASSGTAQPLTPLSSDFFDKFTEDARIATEKNKQGYLAELLEHQDDPLYFLNGGVSSSGGETPMRATTPRPKSPSSESTSPPDSLPPSTHDEPAKNLPPAEINTSSIPVSPQRSPLLRSPTLPTFPIRPTPPVISRTQSQSTFSTSAFSSRLMSNLLPSRSTVGHTSASPSPPPVFMRHPTLPPGIGRAGPGITHGSPFAAHPYVPPSGAPGFAGDHMWDKGFEFDEVTVEKKSVKLVGRRESTNPVLSSELADQIRPYLPALARLPRSWTLLYSLDQHGISLQTLYMRCENHLGGALVVVRDSGDSVFGAWMSEGVHPSKGSYYGSGESFLWKSSDKLKVYKWTGKNDYVALCEPKYLSFGGGDGHYGLYLDDTLFDGSSARCPTFENDPLCSPGPRKGRTVTFECVGLEVWGVGPA</sequence>
<comment type="similarity">
    <text evidence="2">Belongs to the OXR1 family.</text>
</comment>
<feature type="compositionally biased region" description="Polar residues" evidence="5">
    <location>
        <begin position="192"/>
        <end position="203"/>
    </location>
</feature>
<dbReference type="Proteomes" id="UP000310158">
    <property type="component" value="Unassembled WGS sequence"/>
</dbReference>
<gene>
    <name evidence="7" type="ORF">EW146_g3712</name>
</gene>
<dbReference type="PANTHER" id="PTHR23354:SF62">
    <property type="entry name" value="MUSTARD, ISOFORM V"/>
    <property type="match status" value="1"/>
</dbReference>
<proteinExistence type="inferred from homology"/>
<dbReference type="PROSITE" id="PS51886">
    <property type="entry name" value="TLDC"/>
    <property type="match status" value="1"/>
</dbReference>
<protein>
    <recommendedName>
        <fullName evidence="4">Oxidation resistance protein 1</fullName>
    </recommendedName>
</protein>
<dbReference type="GO" id="GO:0005634">
    <property type="term" value="C:nucleus"/>
    <property type="evidence" value="ECO:0007669"/>
    <property type="project" value="TreeGrafter"/>
</dbReference>